<keyword evidence="1" id="KW-1133">Transmembrane helix</keyword>
<reference evidence="2" key="1">
    <citation type="submission" date="2014-11" db="EMBL/GenBank/DDBJ databases">
        <authorList>
            <person name="Amaro Gonzalez C."/>
        </authorList>
    </citation>
    <scope>NUCLEOTIDE SEQUENCE</scope>
</reference>
<accession>A0A0E9TR24</accession>
<feature type="transmembrane region" description="Helical" evidence="1">
    <location>
        <begin position="6"/>
        <end position="28"/>
    </location>
</feature>
<reference evidence="2" key="2">
    <citation type="journal article" date="2015" name="Fish Shellfish Immunol.">
        <title>Early steps in the European eel (Anguilla anguilla)-Vibrio vulnificus interaction in the gills: Role of the RtxA13 toxin.</title>
        <authorList>
            <person name="Callol A."/>
            <person name="Pajuelo D."/>
            <person name="Ebbesson L."/>
            <person name="Teles M."/>
            <person name="MacKenzie S."/>
            <person name="Amaro C."/>
        </authorList>
    </citation>
    <scope>NUCLEOTIDE SEQUENCE</scope>
</reference>
<keyword evidence="1" id="KW-0812">Transmembrane</keyword>
<sequence>MVSFFMFLVLMLMFCNNMQFYILLTVIYSFHHWECNYFEVKIWEMNCFKPTQNVK</sequence>
<dbReference type="EMBL" id="GBXM01053257">
    <property type="protein sequence ID" value="JAH55320.1"/>
    <property type="molecule type" value="Transcribed_RNA"/>
</dbReference>
<evidence type="ECO:0000313" key="2">
    <source>
        <dbReference type="EMBL" id="JAH55320.1"/>
    </source>
</evidence>
<protein>
    <submittedName>
        <fullName evidence="2">Uncharacterized protein</fullName>
    </submittedName>
</protein>
<organism evidence="2">
    <name type="scientific">Anguilla anguilla</name>
    <name type="common">European freshwater eel</name>
    <name type="synonym">Muraena anguilla</name>
    <dbReference type="NCBI Taxonomy" id="7936"/>
    <lineage>
        <taxon>Eukaryota</taxon>
        <taxon>Metazoa</taxon>
        <taxon>Chordata</taxon>
        <taxon>Craniata</taxon>
        <taxon>Vertebrata</taxon>
        <taxon>Euteleostomi</taxon>
        <taxon>Actinopterygii</taxon>
        <taxon>Neopterygii</taxon>
        <taxon>Teleostei</taxon>
        <taxon>Anguilliformes</taxon>
        <taxon>Anguillidae</taxon>
        <taxon>Anguilla</taxon>
    </lineage>
</organism>
<proteinExistence type="predicted"/>
<evidence type="ECO:0000256" key="1">
    <source>
        <dbReference type="SAM" id="Phobius"/>
    </source>
</evidence>
<name>A0A0E9TR24_ANGAN</name>
<keyword evidence="1" id="KW-0472">Membrane</keyword>
<dbReference type="AlphaFoldDB" id="A0A0E9TR24"/>